<evidence type="ECO:0008006" key="3">
    <source>
        <dbReference type="Google" id="ProtNLM"/>
    </source>
</evidence>
<reference evidence="1" key="1">
    <citation type="submission" date="2021-03" db="EMBL/GenBank/DDBJ databases">
        <authorList>
            <person name="Tagirdzhanova G."/>
        </authorList>
    </citation>
    <scope>NUCLEOTIDE SEQUENCE</scope>
</reference>
<keyword evidence="2" id="KW-1185">Reference proteome</keyword>
<gene>
    <name evidence="1" type="ORF">HETSPECPRED_003712</name>
</gene>
<name>A0A8H3J701_9LECA</name>
<dbReference type="Proteomes" id="UP000664521">
    <property type="component" value="Unassembled WGS sequence"/>
</dbReference>
<accession>A0A8H3J701</accession>
<evidence type="ECO:0000313" key="1">
    <source>
        <dbReference type="EMBL" id="CAF9941618.1"/>
    </source>
</evidence>
<dbReference type="EMBL" id="CAJPDS010000219">
    <property type="protein sequence ID" value="CAF9941618.1"/>
    <property type="molecule type" value="Genomic_DNA"/>
</dbReference>
<evidence type="ECO:0000313" key="2">
    <source>
        <dbReference type="Proteomes" id="UP000664521"/>
    </source>
</evidence>
<sequence>MPPPRSITTAVADGAQSAVFFVNEDNNIVIYRSQELFERPKAQGGPKYVEEFVYPVGVDKRKSPPLSAGGKDLAAISYYDDVGQQISTRLYYVDTNNILSEYCKDGSQGQWYDGALNNKRVEVLPGTPLAAGEEFRTEPGTNLDIKQLKVYYFGKNERANVAWATINKGDWQVNKEIQ</sequence>
<proteinExistence type="predicted"/>
<protein>
    <recommendedName>
        <fullName evidence="3">Fucose-specific lectin</fullName>
    </recommendedName>
</protein>
<dbReference type="SUPFAM" id="SSF89372">
    <property type="entry name" value="Fucose-specific lectin"/>
    <property type="match status" value="1"/>
</dbReference>
<dbReference type="Gene3D" id="2.120.10.70">
    <property type="entry name" value="Fucose-specific lectin"/>
    <property type="match status" value="1"/>
</dbReference>
<comment type="caution">
    <text evidence="1">The sequence shown here is derived from an EMBL/GenBank/DDBJ whole genome shotgun (WGS) entry which is preliminary data.</text>
</comment>
<dbReference type="OrthoDB" id="5317079at2759"/>
<organism evidence="1 2">
    <name type="scientific">Heterodermia speciosa</name>
    <dbReference type="NCBI Taxonomy" id="116794"/>
    <lineage>
        <taxon>Eukaryota</taxon>
        <taxon>Fungi</taxon>
        <taxon>Dikarya</taxon>
        <taxon>Ascomycota</taxon>
        <taxon>Pezizomycotina</taxon>
        <taxon>Lecanoromycetes</taxon>
        <taxon>OSLEUM clade</taxon>
        <taxon>Lecanoromycetidae</taxon>
        <taxon>Caliciales</taxon>
        <taxon>Physciaceae</taxon>
        <taxon>Heterodermia</taxon>
    </lineage>
</organism>
<dbReference type="AlphaFoldDB" id="A0A8H3J701"/>